<comment type="caution">
    <text evidence="1">The sequence shown here is derived from an EMBL/GenBank/DDBJ whole genome shotgun (WGS) entry which is preliminary data.</text>
</comment>
<keyword evidence="1" id="KW-0489">Methyltransferase</keyword>
<dbReference type="RefSeq" id="WP_182532600.1">
    <property type="nucleotide sequence ID" value="NZ_JACGXL010000007.1"/>
</dbReference>
<keyword evidence="2" id="KW-1185">Reference proteome</keyword>
<sequence length="243" mass="26737">MSRLEALRGDVAVLARLVRGMPRAGSHAQALGAFYGAQSTHYDRFRERLLQGRAELVADIGLHDGAHVVELGGGTGRNLEFFGARASRIARYDVVDLCAPLLECARERRRAFPQLHAIEADATTWRPRRAVDAVILSYALTMIPDWRAAIANAITMLAPGGVLAVVDFHVSPARSAPGAAQHGAFTRRFWPFWFRHDGVRLDAAHLPALRDALPSHAVVEARAAVPYLPCARVPYYRFLGRKT</sequence>
<gene>
    <name evidence="1" type="ORF">FHW12_003805</name>
</gene>
<dbReference type="Gene3D" id="3.40.50.150">
    <property type="entry name" value="Vaccinia Virus protein VP39"/>
    <property type="match status" value="1"/>
</dbReference>
<keyword evidence="1" id="KW-0830">Ubiquinone</keyword>
<dbReference type="SUPFAM" id="SSF53335">
    <property type="entry name" value="S-adenosyl-L-methionine-dependent methyltransferases"/>
    <property type="match status" value="1"/>
</dbReference>
<evidence type="ECO:0000313" key="1">
    <source>
        <dbReference type="EMBL" id="MBA8889559.1"/>
    </source>
</evidence>
<dbReference type="GO" id="GO:0032259">
    <property type="term" value="P:methylation"/>
    <property type="evidence" value="ECO:0007669"/>
    <property type="project" value="UniProtKB-KW"/>
</dbReference>
<protein>
    <submittedName>
        <fullName evidence="1">Ubiquinone/menaquinone biosynthesis C-methylase UbiE</fullName>
    </submittedName>
</protein>
<dbReference type="Proteomes" id="UP000550401">
    <property type="component" value="Unassembled WGS sequence"/>
</dbReference>
<accession>A0A839F715</accession>
<organism evidence="1 2">
    <name type="scientific">Dokdonella fugitiva</name>
    <dbReference type="NCBI Taxonomy" id="328517"/>
    <lineage>
        <taxon>Bacteria</taxon>
        <taxon>Pseudomonadati</taxon>
        <taxon>Pseudomonadota</taxon>
        <taxon>Gammaproteobacteria</taxon>
        <taxon>Lysobacterales</taxon>
        <taxon>Rhodanobacteraceae</taxon>
        <taxon>Dokdonella</taxon>
    </lineage>
</organism>
<dbReference type="PANTHER" id="PTHR47473">
    <property type="entry name" value="BTA1P"/>
    <property type="match status" value="1"/>
</dbReference>
<dbReference type="CDD" id="cd02440">
    <property type="entry name" value="AdoMet_MTases"/>
    <property type="match status" value="1"/>
</dbReference>
<reference evidence="1 2" key="1">
    <citation type="submission" date="2020-07" db="EMBL/GenBank/DDBJ databases">
        <title>Genomic Encyclopedia of Type Strains, Phase IV (KMG-V): Genome sequencing to study the core and pangenomes of soil and plant-associated prokaryotes.</title>
        <authorList>
            <person name="Whitman W."/>
        </authorList>
    </citation>
    <scope>NUCLEOTIDE SEQUENCE [LARGE SCALE GENOMIC DNA]</scope>
    <source>
        <strain evidence="1 2">RH2WT43</strain>
    </source>
</reference>
<name>A0A839F715_9GAMM</name>
<dbReference type="PANTHER" id="PTHR47473:SF1">
    <property type="entry name" value="METHYLTRANSFERASE DOMAIN-CONTAINING PROTEIN"/>
    <property type="match status" value="1"/>
</dbReference>
<dbReference type="GO" id="GO:0008168">
    <property type="term" value="F:methyltransferase activity"/>
    <property type="evidence" value="ECO:0007669"/>
    <property type="project" value="UniProtKB-KW"/>
</dbReference>
<dbReference type="Pfam" id="PF13489">
    <property type="entry name" value="Methyltransf_23"/>
    <property type="match status" value="1"/>
</dbReference>
<evidence type="ECO:0000313" key="2">
    <source>
        <dbReference type="Proteomes" id="UP000550401"/>
    </source>
</evidence>
<keyword evidence="1" id="KW-0808">Transferase</keyword>
<dbReference type="AlphaFoldDB" id="A0A839F715"/>
<dbReference type="InterPro" id="IPR029063">
    <property type="entry name" value="SAM-dependent_MTases_sf"/>
</dbReference>
<dbReference type="EMBL" id="JACGXL010000007">
    <property type="protein sequence ID" value="MBA8889559.1"/>
    <property type="molecule type" value="Genomic_DNA"/>
</dbReference>
<proteinExistence type="predicted"/>